<feature type="site" description="Important for catalytic activity" evidence="7">
    <location>
        <position position="211"/>
    </location>
</feature>
<dbReference type="EC" id="4.2.2.29" evidence="7"/>
<proteinExistence type="inferred from homology"/>
<dbReference type="RefSeq" id="WP_268075484.1">
    <property type="nucleotide sequence ID" value="NZ_CP109965.1"/>
</dbReference>
<organism evidence="8 9">
    <name type="scientific">Catenovulum adriaticum</name>
    <dbReference type="NCBI Taxonomy" id="2984846"/>
    <lineage>
        <taxon>Bacteria</taxon>
        <taxon>Pseudomonadati</taxon>
        <taxon>Pseudomonadota</taxon>
        <taxon>Gammaproteobacteria</taxon>
        <taxon>Alteromonadales</taxon>
        <taxon>Alteromonadaceae</taxon>
        <taxon>Catenovulum</taxon>
    </lineage>
</organism>
<comment type="similarity">
    <text evidence="7">Belongs to the transglycosylase MltG family.</text>
</comment>
<comment type="function">
    <text evidence="7">Functions as a peptidoglycan terminase that cleaves nascent peptidoglycan strands endolytically to terminate their elongation.</text>
</comment>
<evidence type="ECO:0000256" key="3">
    <source>
        <dbReference type="ARBA" id="ARBA00022989"/>
    </source>
</evidence>
<protein>
    <recommendedName>
        <fullName evidence="7">Endolytic murein transglycosylase</fullName>
        <ecNumber evidence="7">4.2.2.29</ecNumber>
    </recommendedName>
    <alternativeName>
        <fullName evidence="7">Peptidoglycan lytic transglycosylase</fullName>
    </alternativeName>
    <alternativeName>
        <fullName evidence="7">Peptidoglycan polymerization terminase</fullName>
    </alternativeName>
</protein>
<dbReference type="Pfam" id="PF02618">
    <property type="entry name" value="YceG"/>
    <property type="match status" value="1"/>
</dbReference>
<dbReference type="Proteomes" id="UP001163726">
    <property type="component" value="Chromosome"/>
</dbReference>
<evidence type="ECO:0000256" key="7">
    <source>
        <dbReference type="HAMAP-Rule" id="MF_02065"/>
    </source>
</evidence>
<dbReference type="HAMAP" id="MF_02065">
    <property type="entry name" value="MltG"/>
    <property type="match status" value="1"/>
</dbReference>
<keyword evidence="5 7" id="KW-0456">Lyase</keyword>
<keyword evidence="9" id="KW-1185">Reference proteome</keyword>
<keyword evidence="1 7" id="KW-1003">Cell membrane</keyword>
<evidence type="ECO:0000256" key="2">
    <source>
        <dbReference type="ARBA" id="ARBA00022692"/>
    </source>
</evidence>
<keyword evidence="3 7" id="KW-1133">Transmembrane helix</keyword>
<gene>
    <name evidence="7 8" type="primary">mltG</name>
    <name evidence="8" type="ORF">OLW01_04240</name>
</gene>
<evidence type="ECO:0000313" key="8">
    <source>
        <dbReference type="EMBL" id="WAJ71020.1"/>
    </source>
</evidence>
<evidence type="ECO:0000256" key="5">
    <source>
        <dbReference type="ARBA" id="ARBA00023239"/>
    </source>
</evidence>
<keyword evidence="4 7" id="KW-0472">Membrane</keyword>
<reference evidence="8" key="1">
    <citation type="submission" date="2022-10" db="EMBL/GenBank/DDBJ databases">
        <title>Catenovulum adriacola sp. nov. isolated in the Harbour of Susak.</title>
        <authorList>
            <person name="Schoch T."/>
            <person name="Reich S.J."/>
            <person name="Stoeferle S."/>
            <person name="Flaiz M."/>
            <person name="Kazda M."/>
            <person name="Riedel C.U."/>
            <person name="Duerre P."/>
        </authorList>
    </citation>
    <scope>NUCLEOTIDE SEQUENCE</scope>
    <source>
        <strain evidence="8">TS8</strain>
    </source>
</reference>
<sequence>MKLSFKFLISLIAAVFLTSSLLIAFVWKVNQDLSQTQEISSQLITIKQGESLYSLLDELAQKKIITPVWQVKLLSKLNPELTHIRAGTFLLEGQLSSLDVIRIFTQGQPHQFKMTFPEGISFSQWQEKLTQHQWLKQTDYADKLSQLIAPYQHAEGLLFPDTYYFTANSDDFSLIEAAFERMQQTRQQLASALSDEQWYKTLILASIVEKETALVEEMPKVASVFYNRLNKNMRLQTDPTVIYGLGTRYQGDIKRVHLKEKNPYNTYHIKGLTPTPIAMPGLNAIKAVIDPADTDYYYFVADGKGGHVFTTNLKAHNQAVKRYLSLTKPSVNSKN</sequence>
<dbReference type="InterPro" id="IPR003770">
    <property type="entry name" value="MLTG-like"/>
</dbReference>
<evidence type="ECO:0000256" key="4">
    <source>
        <dbReference type="ARBA" id="ARBA00023136"/>
    </source>
</evidence>
<dbReference type="NCBIfam" id="TIGR00247">
    <property type="entry name" value="endolytic transglycosylase MltG"/>
    <property type="match status" value="1"/>
</dbReference>
<evidence type="ECO:0000256" key="1">
    <source>
        <dbReference type="ARBA" id="ARBA00022475"/>
    </source>
</evidence>
<comment type="catalytic activity">
    <reaction evidence="7">
        <text>a peptidoglycan chain = a peptidoglycan chain with N-acetyl-1,6-anhydromuramyl-[peptide] at the reducing end + a peptidoglycan chain with N-acetylglucosamine at the non-reducing end.</text>
        <dbReference type="EC" id="4.2.2.29"/>
    </reaction>
</comment>
<dbReference type="EMBL" id="CP109965">
    <property type="protein sequence ID" value="WAJ71020.1"/>
    <property type="molecule type" value="Genomic_DNA"/>
</dbReference>
<accession>A0ABY7ARA7</accession>
<keyword evidence="6 7" id="KW-0961">Cell wall biogenesis/degradation</keyword>
<dbReference type="Gene3D" id="3.30.1490.480">
    <property type="entry name" value="Endolytic murein transglycosylase"/>
    <property type="match status" value="1"/>
</dbReference>
<name>A0ABY7ARA7_9ALTE</name>
<evidence type="ECO:0000313" key="9">
    <source>
        <dbReference type="Proteomes" id="UP001163726"/>
    </source>
</evidence>
<dbReference type="Gene3D" id="3.30.160.60">
    <property type="entry name" value="Classic Zinc Finger"/>
    <property type="match status" value="1"/>
</dbReference>
<evidence type="ECO:0000256" key="6">
    <source>
        <dbReference type="ARBA" id="ARBA00023316"/>
    </source>
</evidence>
<dbReference type="CDD" id="cd08010">
    <property type="entry name" value="MltG_like"/>
    <property type="match status" value="1"/>
</dbReference>
<dbReference type="PANTHER" id="PTHR30518:SF2">
    <property type="entry name" value="ENDOLYTIC MUREIN TRANSGLYCOSYLASE"/>
    <property type="match status" value="1"/>
</dbReference>
<keyword evidence="7" id="KW-0997">Cell inner membrane</keyword>
<dbReference type="PANTHER" id="PTHR30518">
    <property type="entry name" value="ENDOLYTIC MUREIN TRANSGLYCOSYLASE"/>
    <property type="match status" value="1"/>
</dbReference>
<keyword evidence="2 7" id="KW-0812">Transmembrane</keyword>